<keyword evidence="2" id="KW-0812">Transmembrane</keyword>
<accession>A0A1W2DTP6</accession>
<feature type="region of interest" description="Disordered" evidence="1">
    <location>
        <begin position="1"/>
        <end position="41"/>
    </location>
</feature>
<proteinExistence type="predicted"/>
<organism evidence="3 4">
    <name type="scientific">Pedobacter nyackensis</name>
    <dbReference type="NCBI Taxonomy" id="475255"/>
    <lineage>
        <taxon>Bacteria</taxon>
        <taxon>Pseudomonadati</taxon>
        <taxon>Bacteroidota</taxon>
        <taxon>Sphingobacteriia</taxon>
        <taxon>Sphingobacteriales</taxon>
        <taxon>Sphingobacteriaceae</taxon>
        <taxon>Pedobacter</taxon>
    </lineage>
</organism>
<evidence type="ECO:0000256" key="1">
    <source>
        <dbReference type="SAM" id="MobiDB-lite"/>
    </source>
</evidence>
<protein>
    <submittedName>
        <fullName evidence="3">Uncharacterized protein</fullName>
    </submittedName>
</protein>
<dbReference type="Proteomes" id="UP000192678">
    <property type="component" value="Unassembled WGS sequence"/>
</dbReference>
<evidence type="ECO:0000256" key="2">
    <source>
        <dbReference type="SAM" id="Phobius"/>
    </source>
</evidence>
<reference evidence="3 4" key="1">
    <citation type="submission" date="2017-04" db="EMBL/GenBank/DDBJ databases">
        <authorList>
            <person name="Afonso C.L."/>
            <person name="Miller P.J."/>
            <person name="Scott M.A."/>
            <person name="Spackman E."/>
            <person name="Goraichik I."/>
            <person name="Dimitrov K.M."/>
            <person name="Suarez D.L."/>
            <person name="Swayne D.E."/>
        </authorList>
    </citation>
    <scope>NUCLEOTIDE SEQUENCE [LARGE SCALE GENOMIC DNA]</scope>
    <source>
        <strain evidence="3 4">DSM 19625</strain>
    </source>
</reference>
<evidence type="ECO:0000313" key="3">
    <source>
        <dbReference type="EMBL" id="SMD00829.1"/>
    </source>
</evidence>
<dbReference type="RefSeq" id="WP_200816371.1">
    <property type="nucleotide sequence ID" value="NZ_FWYB01000008.1"/>
</dbReference>
<keyword evidence="2" id="KW-0472">Membrane</keyword>
<feature type="transmembrane region" description="Helical" evidence="2">
    <location>
        <begin position="51"/>
        <end position="70"/>
    </location>
</feature>
<evidence type="ECO:0000313" key="4">
    <source>
        <dbReference type="Proteomes" id="UP000192678"/>
    </source>
</evidence>
<dbReference type="AlphaFoldDB" id="A0A1W2DTP6"/>
<sequence length="71" mass="8318">MENMENEEQKKPEEKPHAHKPIEHDYAKHQADPGPPREAVEEEDINGAAVVMRWLIPLLVVALLIYWLFFK</sequence>
<feature type="compositionally biased region" description="Basic and acidic residues" evidence="1">
    <location>
        <begin position="7"/>
        <end position="31"/>
    </location>
</feature>
<dbReference type="EMBL" id="FWYB01000008">
    <property type="protein sequence ID" value="SMD00829.1"/>
    <property type="molecule type" value="Genomic_DNA"/>
</dbReference>
<gene>
    <name evidence="3" type="ORF">SAMN04488101_10892</name>
</gene>
<keyword evidence="2" id="KW-1133">Transmembrane helix</keyword>
<keyword evidence="4" id="KW-1185">Reference proteome</keyword>
<name>A0A1W2DTP6_9SPHI</name>